<accession>A0ABS7WU23</accession>
<keyword evidence="2" id="KW-1185">Reference proteome</keyword>
<name>A0ABS7WU23_9BACT</name>
<sequence length="624" mass="72177">MKKILFLFYLSLYCFCMDNINTHLVNKDTKVQVKLYNNSKFCLDYKVIDNDIFAVLKRCNNVSTIARYDIFKRIALKVKNEWLCLSLRKDILENKDLNDFIVLRPCVLNDKTQWFDFKEDGEFSFLAYPTIKIKEHKTHLIASKNNFANAFKLDLDLMKEWRTTLSTPINYDIKTFIAFRIQDGKKITTFYKTPNSYSSKKYFFYYDAVNSYIKDYSPSRGIFTCLSSNLQNKTHSYISFKKCPTKKDQLDSAYFNFDLFSFAIFDAQDNILDVTRAKDRGKFFVINKDEIANSGLYSINESAKFYFSSAMYDLQNFIARNKSFQAQTCPNIDKKRIKRELNEHSLANFDPSKGGYRRRLYDIVTSSDSQDVYTGICGYCLLQSFEIFAILNQYYPNELEHSLNGYFFDYAMHSNPLASLALRSPSINNVLFFALNYWGNSLYSNEPLYLRALRSVEALMRIILPHHQWNLYDAVFTQDAINDELDYILQSNPGSVFLALLDTSTQSDFRGHALPLIRTNAGVIVIPTNVENMTFTDFSTFIQPVNNRSDLLNRLSTLNSYDITGLALIQMGSLIVNPLEDLLSQNSCEGRANNRRGNGQGLNVNNANACNMQHCSLMEWEQSN</sequence>
<dbReference type="Proteomes" id="UP000786183">
    <property type="component" value="Unassembled WGS sequence"/>
</dbReference>
<organism evidence="1 2">
    <name type="scientific">Campylobacter canadensis</name>
    <dbReference type="NCBI Taxonomy" id="449520"/>
    <lineage>
        <taxon>Bacteria</taxon>
        <taxon>Pseudomonadati</taxon>
        <taxon>Campylobacterota</taxon>
        <taxon>Epsilonproteobacteria</taxon>
        <taxon>Campylobacterales</taxon>
        <taxon>Campylobacteraceae</taxon>
        <taxon>Campylobacter</taxon>
    </lineage>
</organism>
<reference evidence="1 2" key="1">
    <citation type="submission" date="2020-07" db="EMBL/GenBank/DDBJ databases">
        <title>Transfer of Campylobacter canadensis to the novel genus Avispirillum gen. nov., that also includes two novel species recovered from migratory waterfowl: Avispirillum anseris sp. nov. and Avispirillum brantae sp. nov.</title>
        <authorList>
            <person name="Miller W.G."/>
            <person name="Chapman M.H."/>
            <person name="Yee E."/>
            <person name="Inglis G.D."/>
        </authorList>
    </citation>
    <scope>NUCLEOTIDE SEQUENCE [LARGE SCALE GENOMIC DNA]</scope>
    <source>
        <strain evidence="1 2">L283</strain>
    </source>
</reference>
<dbReference type="RefSeq" id="WP_172232666.1">
    <property type="nucleotide sequence ID" value="NZ_CP035946.1"/>
</dbReference>
<dbReference type="InterPro" id="IPR011455">
    <property type="entry name" value="DUF1561"/>
</dbReference>
<evidence type="ECO:0000313" key="1">
    <source>
        <dbReference type="EMBL" id="MBZ7987822.1"/>
    </source>
</evidence>
<dbReference type="EMBL" id="JACGBB010000016">
    <property type="protein sequence ID" value="MBZ7987822.1"/>
    <property type="molecule type" value="Genomic_DNA"/>
</dbReference>
<evidence type="ECO:0000313" key="2">
    <source>
        <dbReference type="Proteomes" id="UP000786183"/>
    </source>
</evidence>
<dbReference type="Pfam" id="PF07598">
    <property type="entry name" value="DUF1561"/>
    <property type="match status" value="1"/>
</dbReference>
<comment type="caution">
    <text evidence="1">The sequence shown here is derived from an EMBL/GenBank/DDBJ whole genome shotgun (WGS) entry which is preliminary data.</text>
</comment>
<protein>
    <submittedName>
        <fullName evidence="1">DUF1561 family protein</fullName>
    </submittedName>
</protein>
<gene>
    <name evidence="1" type="ORF">AVCANL283_06895</name>
</gene>
<proteinExistence type="predicted"/>